<feature type="coiled-coil region" evidence="1">
    <location>
        <begin position="230"/>
        <end position="278"/>
    </location>
</feature>
<dbReference type="AlphaFoldDB" id="A0AAE1HEX3"/>
<organism evidence="3 4">
    <name type="scientific">Frankliniella fusca</name>
    <dbReference type="NCBI Taxonomy" id="407009"/>
    <lineage>
        <taxon>Eukaryota</taxon>
        <taxon>Metazoa</taxon>
        <taxon>Ecdysozoa</taxon>
        <taxon>Arthropoda</taxon>
        <taxon>Hexapoda</taxon>
        <taxon>Insecta</taxon>
        <taxon>Pterygota</taxon>
        <taxon>Neoptera</taxon>
        <taxon>Paraneoptera</taxon>
        <taxon>Thysanoptera</taxon>
        <taxon>Terebrantia</taxon>
        <taxon>Thripoidea</taxon>
        <taxon>Thripidae</taxon>
        <taxon>Frankliniella</taxon>
    </lineage>
</organism>
<feature type="compositionally biased region" description="Basic and acidic residues" evidence="2">
    <location>
        <begin position="84"/>
        <end position="95"/>
    </location>
</feature>
<proteinExistence type="predicted"/>
<comment type="caution">
    <text evidence="3">The sequence shown here is derived from an EMBL/GenBank/DDBJ whole genome shotgun (WGS) entry which is preliminary data.</text>
</comment>
<evidence type="ECO:0000256" key="1">
    <source>
        <dbReference type="SAM" id="Coils"/>
    </source>
</evidence>
<reference evidence="3" key="1">
    <citation type="submission" date="2021-07" db="EMBL/GenBank/DDBJ databases">
        <authorList>
            <person name="Catto M.A."/>
            <person name="Jacobson A."/>
            <person name="Kennedy G."/>
            <person name="Labadie P."/>
            <person name="Hunt B.G."/>
            <person name="Srinivasan R."/>
        </authorList>
    </citation>
    <scope>NUCLEOTIDE SEQUENCE</scope>
    <source>
        <strain evidence="3">PL_HMW_Pooled</strain>
        <tissue evidence="3">Head</tissue>
    </source>
</reference>
<dbReference type="EMBL" id="JAHWGI010000988">
    <property type="protein sequence ID" value="KAK3920080.1"/>
    <property type="molecule type" value="Genomic_DNA"/>
</dbReference>
<gene>
    <name evidence="3" type="ORF">KUF71_009367</name>
</gene>
<evidence type="ECO:0000256" key="2">
    <source>
        <dbReference type="SAM" id="MobiDB-lite"/>
    </source>
</evidence>
<keyword evidence="1" id="KW-0175">Coiled coil</keyword>
<name>A0AAE1HEX3_9NEOP</name>
<feature type="region of interest" description="Disordered" evidence="2">
    <location>
        <begin position="13"/>
        <end position="34"/>
    </location>
</feature>
<feature type="region of interest" description="Disordered" evidence="2">
    <location>
        <begin position="438"/>
        <end position="461"/>
    </location>
</feature>
<accession>A0AAE1HEX3</accession>
<feature type="compositionally biased region" description="Acidic residues" evidence="2">
    <location>
        <begin position="161"/>
        <end position="207"/>
    </location>
</feature>
<feature type="region of interest" description="Disordered" evidence="2">
    <location>
        <begin position="84"/>
        <end position="209"/>
    </location>
</feature>
<dbReference type="Proteomes" id="UP001219518">
    <property type="component" value="Unassembled WGS sequence"/>
</dbReference>
<evidence type="ECO:0000313" key="4">
    <source>
        <dbReference type="Proteomes" id="UP001219518"/>
    </source>
</evidence>
<reference evidence="3" key="2">
    <citation type="journal article" date="2023" name="BMC Genomics">
        <title>Pest status, molecular evolution, and epigenetic factors derived from the genome assembly of Frankliniella fusca, a thysanopteran phytovirus vector.</title>
        <authorList>
            <person name="Catto M.A."/>
            <person name="Labadie P.E."/>
            <person name="Jacobson A.L."/>
            <person name="Kennedy G.G."/>
            <person name="Srinivasan R."/>
            <person name="Hunt B.G."/>
        </authorList>
    </citation>
    <scope>NUCLEOTIDE SEQUENCE</scope>
    <source>
        <strain evidence="3">PL_HMW_Pooled</strain>
    </source>
</reference>
<evidence type="ECO:0000313" key="3">
    <source>
        <dbReference type="EMBL" id="KAK3920080.1"/>
    </source>
</evidence>
<feature type="compositionally biased region" description="Low complexity" evidence="2">
    <location>
        <begin position="134"/>
        <end position="145"/>
    </location>
</feature>
<sequence length="461" mass="52562">MFRPQFRLETYEEAKEKSKTCRVQSGKRRSIGPCEVPFKDFKVQLPETEVIKGERKATKDGKASAVKRDVKQVLKKQSQNIAERIKGKLADKDGIDESPDDPPTKRAKLDENGKDKGTKANCGDGVNKKDQDNSNKSSCSSSTSDSSDDDAEDKNDQDVQKDEDDQSDEGDQKDEDDQNDEGDQKDEDDQNGEGDQKDEDAEKDQDDQNNKVDISLELCKSCFSVNKKELSDFRKQSKEILAKYEKVKKERNELRLEIQNLRIENKNQQKNLQDINIKLNKLPGEIRKSASQCWLSDLPKIIVEDSKCESTEIPDGHFYVGGGTVIKRSDLELCADPFTMRGRVAELCNVFWGEECPLYAPSGRREKYGHLIDVKQVPEVHVKAMRIILNTMVWDDQAEASKNTMSSLKEDIRKHTNTRCTAYIADKFPDQYQKIQKEEKEKKKKIPPKSEETVEDAYQSS</sequence>
<feature type="compositionally biased region" description="Basic and acidic residues" evidence="2">
    <location>
        <begin position="102"/>
        <end position="118"/>
    </location>
</feature>
<keyword evidence="4" id="KW-1185">Reference proteome</keyword>
<protein>
    <submittedName>
        <fullName evidence="3">Halomucin</fullName>
    </submittedName>
</protein>